<name>A0ABD3QB13_9STRA</name>
<accession>A0ABD3QB13</accession>
<evidence type="ECO:0000256" key="1">
    <source>
        <dbReference type="SAM" id="MobiDB-lite"/>
    </source>
</evidence>
<dbReference type="AlphaFoldDB" id="A0ABD3QB13"/>
<proteinExistence type="predicted"/>
<protein>
    <submittedName>
        <fullName evidence="2">Uncharacterized protein</fullName>
    </submittedName>
</protein>
<gene>
    <name evidence="2" type="ORF">HJC23_000434</name>
</gene>
<evidence type="ECO:0000313" key="2">
    <source>
        <dbReference type="EMBL" id="KAL3797096.1"/>
    </source>
</evidence>
<comment type="caution">
    <text evidence="2">The sequence shown here is derived from an EMBL/GenBank/DDBJ whole genome shotgun (WGS) entry which is preliminary data.</text>
</comment>
<feature type="region of interest" description="Disordered" evidence="1">
    <location>
        <begin position="134"/>
        <end position="154"/>
    </location>
</feature>
<dbReference type="EMBL" id="JABMIG020000057">
    <property type="protein sequence ID" value="KAL3797096.1"/>
    <property type="molecule type" value="Genomic_DNA"/>
</dbReference>
<organism evidence="2 3">
    <name type="scientific">Cyclotella cryptica</name>
    <dbReference type="NCBI Taxonomy" id="29204"/>
    <lineage>
        <taxon>Eukaryota</taxon>
        <taxon>Sar</taxon>
        <taxon>Stramenopiles</taxon>
        <taxon>Ochrophyta</taxon>
        <taxon>Bacillariophyta</taxon>
        <taxon>Coscinodiscophyceae</taxon>
        <taxon>Thalassiosirophycidae</taxon>
        <taxon>Stephanodiscales</taxon>
        <taxon>Stephanodiscaceae</taxon>
        <taxon>Cyclotella</taxon>
    </lineage>
</organism>
<keyword evidence="3" id="KW-1185">Reference proteome</keyword>
<sequence length="242" mass="26694">MSTPPQAVTPPSKKRKTSSTPELLDVASSLNLPTGTRLQVKWTISDEDDSNAVAAANNEQSTTTSNDNNKISVWWTATLRNRTSETHTLTPEELDEIDLHNNDDDDKDVVVPVAFVSDAMLLNLSTEEIMIYRREGEPSPPSSPVREEEDEEEGVRHLTAAGISELMDEIMESSLRKTGVSSKLAGMPMAMQQQFAEKVKVAKERLYEKLMGEMERVGEGGGERVISGDVVRRCLSEMGEAL</sequence>
<reference evidence="2 3" key="1">
    <citation type="journal article" date="2020" name="G3 (Bethesda)">
        <title>Improved Reference Genome for Cyclotella cryptica CCMP332, a Model for Cell Wall Morphogenesis, Salinity Adaptation, and Lipid Production in Diatoms (Bacillariophyta).</title>
        <authorList>
            <person name="Roberts W.R."/>
            <person name="Downey K.M."/>
            <person name="Ruck E.C."/>
            <person name="Traller J.C."/>
            <person name="Alverson A.J."/>
        </authorList>
    </citation>
    <scope>NUCLEOTIDE SEQUENCE [LARGE SCALE GENOMIC DNA]</scope>
    <source>
        <strain evidence="2 3">CCMP332</strain>
    </source>
</reference>
<dbReference type="Proteomes" id="UP001516023">
    <property type="component" value="Unassembled WGS sequence"/>
</dbReference>
<evidence type="ECO:0000313" key="3">
    <source>
        <dbReference type="Proteomes" id="UP001516023"/>
    </source>
</evidence>
<feature type="region of interest" description="Disordered" evidence="1">
    <location>
        <begin position="1"/>
        <end position="28"/>
    </location>
</feature>